<dbReference type="OrthoDB" id="3541727at2"/>
<dbReference type="Pfam" id="PF05423">
    <property type="entry name" value="Mycobact_memb"/>
    <property type="match status" value="1"/>
</dbReference>
<organism evidence="8 9">
    <name type="scientific">Actinacidiphila rubida</name>
    <dbReference type="NCBI Taxonomy" id="310780"/>
    <lineage>
        <taxon>Bacteria</taxon>
        <taxon>Bacillati</taxon>
        <taxon>Actinomycetota</taxon>
        <taxon>Actinomycetes</taxon>
        <taxon>Kitasatosporales</taxon>
        <taxon>Streptomycetaceae</taxon>
        <taxon>Actinacidiphila</taxon>
    </lineage>
</organism>
<evidence type="ECO:0000256" key="2">
    <source>
        <dbReference type="ARBA" id="ARBA00007531"/>
    </source>
</evidence>
<evidence type="ECO:0000313" key="9">
    <source>
        <dbReference type="Proteomes" id="UP000181951"/>
    </source>
</evidence>
<gene>
    <name evidence="8" type="ORF">SAMN05216267_100221</name>
</gene>
<dbReference type="EMBL" id="FODD01000002">
    <property type="protein sequence ID" value="SEN14642.1"/>
    <property type="molecule type" value="Genomic_DNA"/>
</dbReference>
<name>A0A1H8E571_9ACTN</name>
<keyword evidence="9" id="KW-1185">Reference proteome</keyword>
<evidence type="ECO:0000256" key="5">
    <source>
        <dbReference type="ARBA" id="ARBA00022989"/>
    </source>
</evidence>
<keyword evidence="4" id="KW-0812">Transmembrane</keyword>
<keyword evidence="6" id="KW-0472">Membrane</keyword>
<dbReference type="GO" id="GO:0005886">
    <property type="term" value="C:plasma membrane"/>
    <property type="evidence" value="ECO:0007669"/>
    <property type="project" value="UniProtKB-SubCell"/>
</dbReference>
<evidence type="ECO:0000256" key="7">
    <source>
        <dbReference type="SAM" id="MobiDB-lite"/>
    </source>
</evidence>
<comment type="subcellular location">
    <subcellularLocation>
        <location evidence="1">Cell membrane</location>
    </subcellularLocation>
</comment>
<evidence type="ECO:0000256" key="6">
    <source>
        <dbReference type="ARBA" id="ARBA00023136"/>
    </source>
</evidence>
<dbReference type="Gene3D" id="2.60.40.2880">
    <property type="entry name" value="MmpS1-5, C-terminal soluble domain"/>
    <property type="match status" value="1"/>
</dbReference>
<reference evidence="8 9" key="1">
    <citation type="submission" date="2016-10" db="EMBL/GenBank/DDBJ databases">
        <authorList>
            <person name="de Groot N.N."/>
        </authorList>
    </citation>
    <scope>NUCLEOTIDE SEQUENCE [LARGE SCALE GENOMIC DNA]</scope>
    <source>
        <strain evidence="8 9">CGMCC 4.2026</strain>
    </source>
</reference>
<keyword evidence="3" id="KW-1003">Cell membrane</keyword>
<evidence type="ECO:0000256" key="3">
    <source>
        <dbReference type="ARBA" id="ARBA00022475"/>
    </source>
</evidence>
<accession>A0A1H8E571</accession>
<evidence type="ECO:0000313" key="8">
    <source>
        <dbReference type="EMBL" id="SEN14642.1"/>
    </source>
</evidence>
<dbReference type="RefSeq" id="WP_069462976.1">
    <property type="nucleotide sequence ID" value="NZ_FODD01000002.1"/>
</dbReference>
<dbReference type="InterPro" id="IPR038468">
    <property type="entry name" value="MmpS_C"/>
</dbReference>
<evidence type="ECO:0000256" key="1">
    <source>
        <dbReference type="ARBA" id="ARBA00004236"/>
    </source>
</evidence>
<sequence>MVHTGHTFHAGRRHGRTRPDEPPPRRIGRAVVATALAAPLLLAGCTGSSHHDGATSAPAGPSHRVAFQVDGSGTADLGYSTGTTARSGKVAHAVLPWTKTVSATGAGYVLTVVLGPSGGDAACSISVDGRKLTGSRAHGPYGRATCTTGTSRADG</sequence>
<feature type="region of interest" description="Disordered" evidence="7">
    <location>
        <begin position="1"/>
        <end position="26"/>
    </location>
</feature>
<proteinExistence type="inferred from homology"/>
<dbReference type="InterPro" id="IPR008693">
    <property type="entry name" value="MmpS"/>
</dbReference>
<protein>
    <submittedName>
        <fullName evidence="8">Membrane protein</fullName>
    </submittedName>
</protein>
<comment type="similarity">
    <text evidence="2">Belongs to the MmpS family.</text>
</comment>
<evidence type="ECO:0000256" key="4">
    <source>
        <dbReference type="ARBA" id="ARBA00022692"/>
    </source>
</evidence>
<dbReference type="AlphaFoldDB" id="A0A1H8E571"/>
<dbReference type="Proteomes" id="UP000181951">
    <property type="component" value="Unassembled WGS sequence"/>
</dbReference>
<dbReference type="STRING" id="310780.SAMN05216267_100221"/>
<keyword evidence="5" id="KW-1133">Transmembrane helix</keyword>